<name>A0ABW6KA69_9BACI</name>
<accession>A0ABW6KA69</accession>
<evidence type="ECO:0000313" key="2">
    <source>
        <dbReference type="Proteomes" id="UP001601059"/>
    </source>
</evidence>
<keyword evidence="2" id="KW-1185">Reference proteome</keyword>
<proteinExistence type="predicted"/>
<evidence type="ECO:0000313" key="1">
    <source>
        <dbReference type="EMBL" id="MFE8701121.1"/>
    </source>
</evidence>
<organism evidence="1 2">
    <name type="scientific">Cytobacillus spartinae</name>
    <dbReference type="NCBI Taxonomy" id="3299023"/>
    <lineage>
        <taxon>Bacteria</taxon>
        <taxon>Bacillati</taxon>
        <taxon>Bacillota</taxon>
        <taxon>Bacilli</taxon>
        <taxon>Bacillales</taxon>
        <taxon>Bacillaceae</taxon>
        <taxon>Cytobacillus</taxon>
    </lineage>
</organism>
<gene>
    <name evidence="1" type="ORF">ACFYKX_11000</name>
</gene>
<dbReference type="EMBL" id="JBIACK010000004">
    <property type="protein sequence ID" value="MFE8701121.1"/>
    <property type="molecule type" value="Genomic_DNA"/>
</dbReference>
<protein>
    <submittedName>
        <fullName evidence="1">Uncharacterized protein</fullName>
    </submittedName>
</protein>
<sequence length="188" mass="22242">MKTYRFFKTPITMEPPMVKVGMFKKVVDPRHKTTEEILTLAEEHGWGMTTHSPHNTLFLFVEEHPSNLNLISSIPRIWSTFLIPERFLSLIEHQERLGISDVSLHVSFKKEEVKKEILPVVKEAVNQRHMHLLQTLLEGIEYKEQGWIKSLSFTYKNQHIEVFAKTMTITNPQPFESWIRDEVVWRLF</sequence>
<reference evidence="1 2" key="1">
    <citation type="submission" date="2024-08" db="EMBL/GenBank/DDBJ databases">
        <title>Two novel Cytobacillus novel species.</title>
        <authorList>
            <person name="Liu G."/>
        </authorList>
    </citation>
    <scope>NUCLEOTIDE SEQUENCE [LARGE SCALE GENOMIC DNA]</scope>
    <source>
        <strain evidence="1 2">FJAT-54145</strain>
    </source>
</reference>
<comment type="caution">
    <text evidence="1">The sequence shown here is derived from an EMBL/GenBank/DDBJ whole genome shotgun (WGS) entry which is preliminary data.</text>
</comment>
<dbReference type="RefSeq" id="WP_389360959.1">
    <property type="nucleotide sequence ID" value="NZ_JBIACK010000004.1"/>
</dbReference>
<dbReference type="Proteomes" id="UP001601059">
    <property type="component" value="Unassembled WGS sequence"/>
</dbReference>